<feature type="transmembrane region" description="Helical" evidence="6">
    <location>
        <begin position="352"/>
        <end position="375"/>
    </location>
</feature>
<name>A0A173VK29_EUBRA</name>
<gene>
    <name evidence="7" type="primary">mepA_18</name>
    <name evidence="7" type="ORF">ERS852448_02916</name>
</gene>
<feature type="transmembrane region" description="Helical" evidence="6">
    <location>
        <begin position="164"/>
        <end position="182"/>
    </location>
</feature>
<evidence type="ECO:0000256" key="1">
    <source>
        <dbReference type="ARBA" id="ARBA00004651"/>
    </source>
</evidence>
<dbReference type="GO" id="GO:0015297">
    <property type="term" value="F:antiporter activity"/>
    <property type="evidence" value="ECO:0007669"/>
    <property type="project" value="InterPro"/>
</dbReference>
<dbReference type="STRING" id="39490.ERS852448_02916"/>
<dbReference type="InterPro" id="IPR002528">
    <property type="entry name" value="MATE_fam"/>
</dbReference>
<dbReference type="AlphaFoldDB" id="A0A173VK29"/>
<feature type="transmembrane region" description="Helical" evidence="6">
    <location>
        <begin position="194"/>
        <end position="217"/>
    </location>
</feature>
<accession>A0A173VK29</accession>
<evidence type="ECO:0000313" key="7">
    <source>
        <dbReference type="EMBL" id="CUN26338.1"/>
    </source>
</evidence>
<proteinExistence type="predicted"/>
<evidence type="ECO:0000256" key="3">
    <source>
        <dbReference type="ARBA" id="ARBA00022692"/>
    </source>
</evidence>
<keyword evidence="4 6" id="KW-1133">Transmembrane helix</keyword>
<dbReference type="InterPro" id="IPR051327">
    <property type="entry name" value="MATE_MepA_subfamily"/>
</dbReference>
<dbReference type="Proteomes" id="UP000095492">
    <property type="component" value="Unassembled WGS sequence"/>
</dbReference>
<organism evidence="7 8">
    <name type="scientific">Eubacterium ramulus</name>
    <dbReference type="NCBI Taxonomy" id="39490"/>
    <lineage>
        <taxon>Bacteria</taxon>
        <taxon>Bacillati</taxon>
        <taxon>Bacillota</taxon>
        <taxon>Clostridia</taxon>
        <taxon>Eubacteriales</taxon>
        <taxon>Eubacteriaceae</taxon>
        <taxon>Eubacterium</taxon>
    </lineage>
</organism>
<sequence>MENTLIFTSEKEVRFGKLLKFIIPTYLTSLFNTVYTIIDGIFVSAYVGTDALASINIIYPIVNVLTGIALVFATGGSAVAALHIGGNRKAEADRSFSVSTVAAILLGCLISLLVLANLSAILSLLGATDITIAGCITYARWWLLAAPVVIGKELFTYFIRVDGAPTYSFLTALSGGILNIILDYVLVGRMHMGIYGAALATILGLVLSFTMGIYYFIRKHKYLSFTLRNLSLHEAIHCMINGASEFVDQLAIAITTIVFNRTALSFAGEDGVAAVSIIMYLQFLFIGVYFGFSMGMAPVLSYAYGDRKISICRKLEGYAHRFFIAAPIIIYALTYFLAPAGVSCFTDKSSPVFSLAVSGMRIYGLGFLFSGINIYAAVRMMAYGKGYFSGLITFLRSFALLLLFLAVLPRIFGLAGVWLAVPVAEALTLLVSVWFLRPIQP</sequence>
<feature type="transmembrane region" description="Helical" evidence="6">
    <location>
        <begin position="322"/>
        <end position="340"/>
    </location>
</feature>
<dbReference type="GO" id="GO:0005886">
    <property type="term" value="C:plasma membrane"/>
    <property type="evidence" value="ECO:0007669"/>
    <property type="project" value="UniProtKB-SubCell"/>
</dbReference>
<dbReference type="EMBL" id="CYYA01000030">
    <property type="protein sequence ID" value="CUN26338.1"/>
    <property type="molecule type" value="Genomic_DNA"/>
</dbReference>
<evidence type="ECO:0000256" key="4">
    <source>
        <dbReference type="ARBA" id="ARBA00022989"/>
    </source>
</evidence>
<dbReference type="GeneID" id="97391886"/>
<evidence type="ECO:0000256" key="6">
    <source>
        <dbReference type="SAM" id="Phobius"/>
    </source>
</evidence>
<feature type="transmembrane region" description="Helical" evidence="6">
    <location>
        <begin position="96"/>
        <end position="115"/>
    </location>
</feature>
<keyword evidence="2" id="KW-1003">Cell membrane</keyword>
<feature type="transmembrane region" description="Helical" evidence="6">
    <location>
        <begin position="414"/>
        <end position="436"/>
    </location>
</feature>
<keyword evidence="3 6" id="KW-0812">Transmembrane</keyword>
<feature type="transmembrane region" description="Helical" evidence="6">
    <location>
        <begin position="279"/>
        <end position="301"/>
    </location>
</feature>
<dbReference type="GO" id="GO:0042910">
    <property type="term" value="F:xenobiotic transmembrane transporter activity"/>
    <property type="evidence" value="ECO:0007669"/>
    <property type="project" value="InterPro"/>
</dbReference>
<dbReference type="OrthoDB" id="1992504at2"/>
<dbReference type="PANTHER" id="PTHR43823:SF3">
    <property type="entry name" value="MULTIDRUG EXPORT PROTEIN MEPA"/>
    <property type="match status" value="1"/>
</dbReference>
<protein>
    <submittedName>
        <fullName evidence="7">Multidrug export protein mepA</fullName>
    </submittedName>
</protein>
<evidence type="ECO:0000256" key="2">
    <source>
        <dbReference type="ARBA" id="ARBA00022475"/>
    </source>
</evidence>
<dbReference type="Pfam" id="PF01554">
    <property type="entry name" value="MatE"/>
    <property type="match status" value="2"/>
</dbReference>
<evidence type="ECO:0000313" key="8">
    <source>
        <dbReference type="Proteomes" id="UP000095492"/>
    </source>
</evidence>
<comment type="subcellular location">
    <subcellularLocation>
        <location evidence="1">Cell membrane</location>
        <topology evidence="1">Multi-pass membrane protein</topology>
    </subcellularLocation>
</comment>
<dbReference type="RefSeq" id="WP_055291196.1">
    <property type="nucleotide sequence ID" value="NZ_CP173382.1"/>
</dbReference>
<dbReference type="PANTHER" id="PTHR43823">
    <property type="entry name" value="SPORULATION PROTEIN YKVU"/>
    <property type="match status" value="1"/>
</dbReference>
<reference evidence="7 8" key="1">
    <citation type="submission" date="2015-09" db="EMBL/GenBank/DDBJ databases">
        <authorList>
            <consortium name="Pathogen Informatics"/>
        </authorList>
    </citation>
    <scope>NUCLEOTIDE SEQUENCE [LARGE SCALE GENOMIC DNA]</scope>
    <source>
        <strain evidence="7 8">2789STDY5608891</strain>
    </source>
</reference>
<keyword evidence="5 6" id="KW-0472">Membrane</keyword>
<feature type="transmembrane region" description="Helical" evidence="6">
    <location>
        <begin position="387"/>
        <end position="408"/>
    </location>
</feature>
<feature type="transmembrane region" description="Helical" evidence="6">
    <location>
        <begin position="21"/>
        <end position="45"/>
    </location>
</feature>
<evidence type="ECO:0000256" key="5">
    <source>
        <dbReference type="ARBA" id="ARBA00023136"/>
    </source>
</evidence>
<feature type="transmembrane region" description="Helical" evidence="6">
    <location>
        <begin position="57"/>
        <end position="84"/>
    </location>
</feature>